<sequence>MTNKRTPTVPKLIQIIHIAKNQLDLDEATYRHMLTEQTGKSSTKQMTKSELVTVFEHLKTKGFATKPAKSVGKLKQADDPQSKKIRSLWITLYELGAVRNSSELALAKYVERQTGKSALQFVNTTDASRIIESLKQWQQRVENAQAIAAINNK</sequence>
<dbReference type="Pfam" id="PF06252">
    <property type="entry name" value="GemA"/>
    <property type="match status" value="1"/>
</dbReference>
<dbReference type="EMBL" id="AUSW01000015">
    <property type="protein sequence ID" value="ERL56174.1"/>
    <property type="molecule type" value="Genomic_DNA"/>
</dbReference>
<evidence type="ECO:0000313" key="2">
    <source>
        <dbReference type="Proteomes" id="UP000016761"/>
    </source>
</evidence>
<dbReference type="InterPro" id="IPR009363">
    <property type="entry name" value="Phage_Mu_Gp16"/>
</dbReference>
<evidence type="ECO:0008006" key="3">
    <source>
        <dbReference type="Google" id="ProtNLM"/>
    </source>
</evidence>
<dbReference type="RefSeq" id="WP_021813505.1">
    <property type="nucleotide sequence ID" value="NZ_AUSW01000015.1"/>
</dbReference>
<proteinExistence type="predicted"/>
<dbReference type="STRING" id="1354303.M917_0852"/>
<evidence type="ECO:0000313" key="1">
    <source>
        <dbReference type="EMBL" id="ERL56174.1"/>
    </source>
</evidence>
<comment type="caution">
    <text evidence="1">The sequence shown here is derived from an EMBL/GenBank/DDBJ whole genome shotgun (WGS) entry which is preliminary data.</text>
</comment>
<dbReference type="OrthoDB" id="7360086at2"/>
<reference evidence="1 2" key="1">
    <citation type="journal article" date="2013" name="Genome Announc.">
        <title>Draft Genome Sequence of Psychrobacter aquaticus Strain CMS 56T, Isolated from a Cyanobacterial Mat Sample Collected from Water Bodies in the McMurdo Dry Valley Region of Antarctica.</title>
        <authorList>
            <person name="Reddy G.S."/>
            <person name="Ara S."/>
            <person name="Singh A."/>
            <person name="Kumar Pinnaka A."/>
            <person name="Shivaji S."/>
        </authorList>
    </citation>
    <scope>NUCLEOTIDE SEQUENCE [LARGE SCALE GENOMIC DNA]</scope>
    <source>
        <strain evidence="1 2">CMS 56</strain>
    </source>
</reference>
<keyword evidence="2" id="KW-1185">Reference proteome</keyword>
<dbReference type="eggNOG" id="COG4382">
    <property type="taxonomic scope" value="Bacteria"/>
</dbReference>
<name>U4TBS3_9GAMM</name>
<gene>
    <name evidence="1" type="ORF">M917_0852</name>
</gene>
<accession>U4TBS3</accession>
<organism evidence="1 2">
    <name type="scientific">Psychrobacter aquaticus CMS 56</name>
    <dbReference type="NCBI Taxonomy" id="1354303"/>
    <lineage>
        <taxon>Bacteria</taxon>
        <taxon>Pseudomonadati</taxon>
        <taxon>Pseudomonadota</taxon>
        <taxon>Gammaproteobacteria</taxon>
        <taxon>Moraxellales</taxon>
        <taxon>Moraxellaceae</taxon>
        <taxon>Psychrobacter</taxon>
    </lineage>
</organism>
<dbReference type="AlphaFoldDB" id="U4TBS3"/>
<dbReference type="PATRIC" id="fig|1354303.4.peg.839"/>
<protein>
    <recommendedName>
        <fullName evidence="3">Mu-like prophage protein gp16</fullName>
    </recommendedName>
</protein>
<dbReference type="Proteomes" id="UP000016761">
    <property type="component" value="Unassembled WGS sequence"/>
</dbReference>